<dbReference type="InterPro" id="IPR038765">
    <property type="entry name" value="Papain-like_cys_pep_sf"/>
</dbReference>
<keyword evidence="2" id="KW-0645">Protease</keyword>
<organism evidence="7 8">
    <name type="scientific">Desulfotalea psychrophila (strain LSv54 / DSM 12343)</name>
    <dbReference type="NCBI Taxonomy" id="177439"/>
    <lineage>
        <taxon>Bacteria</taxon>
        <taxon>Pseudomonadati</taxon>
        <taxon>Thermodesulfobacteriota</taxon>
        <taxon>Desulfobulbia</taxon>
        <taxon>Desulfobulbales</taxon>
        <taxon>Desulfocapsaceae</taxon>
        <taxon>Desulfotalea</taxon>
    </lineage>
</organism>
<dbReference type="PROSITE" id="PS51935">
    <property type="entry name" value="NLPC_P60"/>
    <property type="match status" value="1"/>
</dbReference>
<comment type="similarity">
    <text evidence="1">Belongs to the peptidase C40 family.</text>
</comment>
<keyword evidence="7" id="KW-0449">Lipoprotein</keyword>
<evidence type="ECO:0000313" key="7">
    <source>
        <dbReference type="EMBL" id="CAG36409.1"/>
    </source>
</evidence>
<protein>
    <submittedName>
        <fullName evidence="7">Related to lipoprotein</fullName>
    </submittedName>
</protein>
<evidence type="ECO:0000256" key="3">
    <source>
        <dbReference type="ARBA" id="ARBA00022729"/>
    </source>
</evidence>
<keyword evidence="5" id="KW-0788">Thiol protease</keyword>
<name>Q6AML6_DESPS</name>
<accession>Q6AML6</accession>
<evidence type="ECO:0000313" key="8">
    <source>
        <dbReference type="Proteomes" id="UP000000602"/>
    </source>
</evidence>
<reference evidence="8" key="1">
    <citation type="journal article" date="2004" name="Environ. Microbiol.">
        <title>The genome of Desulfotalea psychrophila, a sulfate-reducing bacterium from permanently cold Arctic sediments.</title>
        <authorList>
            <person name="Rabus R."/>
            <person name="Ruepp A."/>
            <person name="Frickey T."/>
            <person name="Rattei T."/>
            <person name="Fartmann B."/>
            <person name="Stark M."/>
            <person name="Bauer M."/>
            <person name="Zibat A."/>
            <person name="Lombardot T."/>
            <person name="Becker I."/>
            <person name="Amann J."/>
            <person name="Gellner K."/>
            <person name="Teeling H."/>
            <person name="Leuschner W.D."/>
            <person name="Gloeckner F.-O."/>
            <person name="Lupas A.N."/>
            <person name="Amann R."/>
            <person name="Klenk H.-P."/>
        </authorList>
    </citation>
    <scope>NUCLEOTIDE SEQUENCE [LARGE SCALE GENOMIC DNA]</scope>
    <source>
        <strain evidence="8">DSM 12343 / LSv54</strain>
    </source>
</reference>
<dbReference type="eggNOG" id="COG0791">
    <property type="taxonomic scope" value="Bacteria"/>
</dbReference>
<dbReference type="KEGG" id="dps:DP1680"/>
<evidence type="ECO:0000256" key="4">
    <source>
        <dbReference type="ARBA" id="ARBA00022801"/>
    </source>
</evidence>
<dbReference type="InterPro" id="IPR000064">
    <property type="entry name" value="NLP_P60_dom"/>
</dbReference>
<evidence type="ECO:0000259" key="6">
    <source>
        <dbReference type="PROSITE" id="PS51935"/>
    </source>
</evidence>
<dbReference type="InterPro" id="IPR052062">
    <property type="entry name" value="Murein_DD/LD_carboxypeptidase"/>
</dbReference>
<proteinExistence type="inferred from homology"/>
<dbReference type="HOGENOM" id="CLU_016043_9_1_7"/>
<feature type="domain" description="NlpC/P60" evidence="6">
    <location>
        <begin position="70"/>
        <end position="191"/>
    </location>
</feature>
<gene>
    <name evidence="7" type="ordered locus">DP1680</name>
</gene>
<evidence type="ECO:0000256" key="5">
    <source>
        <dbReference type="ARBA" id="ARBA00022807"/>
    </source>
</evidence>
<dbReference type="RefSeq" id="WP_011188921.1">
    <property type="nucleotide sequence ID" value="NC_006138.1"/>
</dbReference>
<dbReference type="GO" id="GO:0006508">
    <property type="term" value="P:proteolysis"/>
    <property type="evidence" value="ECO:0007669"/>
    <property type="project" value="UniProtKB-KW"/>
</dbReference>
<dbReference type="STRING" id="177439.DP1680"/>
<sequence>MQSSTNPPEMGRARLSLALLLLCAILLSACSSHLPIEQRDKRLTQIQRQIPLIRCSEQGKKRRQINPSRQNIIKNLGVIFQKWEGTPYRYGGQTRRGIDCSAFTQQVYQQLFAICLPRTTRGQIRTGRYIPRNKLHPGDLIFFQIGKGGRHVGIYTGRGKFIHASSSRGVMQSSLARRYWQKRYLKARTLYRTSGIPRISASIKKTKKRR</sequence>
<keyword evidence="4" id="KW-0378">Hydrolase</keyword>
<dbReference type="AlphaFoldDB" id="Q6AML6"/>
<dbReference type="SUPFAM" id="SSF54001">
    <property type="entry name" value="Cysteine proteinases"/>
    <property type="match status" value="1"/>
</dbReference>
<dbReference type="Proteomes" id="UP000000602">
    <property type="component" value="Chromosome"/>
</dbReference>
<dbReference type="MEROPS" id="C40.004"/>
<dbReference type="EMBL" id="CR522870">
    <property type="protein sequence ID" value="CAG36409.1"/>
    <property type="molecule type" value="Genomic_DNA"/>
</dbReference>
<keyword evidence="3" id="KW-0732">Signal</keyword>
<evidence type="ECO:0000256" key="1">
    <source>
        <dbReference type="ARBA" id="ARBA00007074"/>
    </source>
</evidence>
<dbReference type="PANTHER" id="PTHR47360">
    <property type="entry name" value="MUREIN DD-ENDOPEPTIDASE MEPS/MUREIN LD-CARBOXYPEPTIDASE"/>
    <property type="match status" value="1"/>
</dbReference>
<dbReference type="PANTHER" id="PTHR47360:SF1">
    <property type="entry name" value="ENDOPEPTIDASE NLPC-RELATED"/>
    <property type="match status" value="1"/>
</dbReference>
<dbReference type="Pfam" id="PF00877">
    <property type="entry name" value="NLPC_P60"/>
    <property type="match status" value="1"/>
</dbReference>
<dbReference type="Gene3D" id="3.90.1720.10">
    <property type="entry name" value="endopeptidase domain like (from Nostoc punctiforme)"/>
    <property type="match status" value="1"/>
</dbReference>
<keyword evidence="8" id="KW-1185">Reference proteome</keyword>
<dbReference type="GO" id="GO:0008234">
    <property type="term" value="F:cysteine-type peptidase activity"/>
    <property type="evidence" value="ECO:0007669"/>
    <property type="project" value="UniProtKB-KW"/>
</dbReference>
<evidence type="ECO:0000256" key="2">
    <source>
        <dbReference type="ARBA" id="ARBA00022670"/>
    </source>
</evidence>